<keyword evidence="3" id="KW-1185">Reference proteome</keyword>
<name>A0AAE0HU90_9PEZI</name>
<keyword evidence="1" id="KW-0472">Membrane</keyword>
<dbReference type="AlphaFoldDB" id="A0AAE0HU90"/>
<dbReference type="EMBL" id="JAUEDM010000008">
    <property type="protein sequence ID" value="KAK3312997.1"/>
    <property type="molecule type" value="Genomic_DNA"/>
</dbReference>
<keyword evidence="1" id="KW-0812">Transmembrane</keyword>
<protein>
    <submittedName>
        <fullName evidence="2">Uncharacterized protein</fullName>
    </submittedName>
</protein>
<feature type="transmembrane region" description="Helical" evidence="1">
    <location>
        <begin position="294"/>
        <end position="317"/>
    </location>
</feature>
<feature type="transmembrane region" description="Helical" evidence="1">
    <location>
        <begin position="220"/>
        <end position="239"/>
    </location>
</feature>
<evidence type="ECO:0000313" key="2">
    <source>
        <dbReference type="EMBL" id="KAK3312997.1"/>
    </source>
</evidence>
<proteinExistence type="predicted"/>
<feature type="transmembrane region" description="Helical" evidence="1">
    <location>
        <begin position="161"/>
        <end position="180"/>
    </location>
</feature>
<reference evidence="2" key="2">
    <citation type="submission" date="2023-06" db="EMBL/GenBank/DDBJ databases">
        <authorList>
            <consortium name="Lawrence Berkeley National Laboratory"/>
            <person name="Haridas S."/>
            <person name="Hensen N."/>
            <person name="Bonometti L."/>
            <person name="Westerberg I."/>
            <person name="Brannstrom I.O."/>
            <person name="Guillou S."/>
            <person name="Cros-Aarteil S."/>
            <person name="Calhoun S."/>
            <person name="Kuo A."/>
            <person name="Mondo S."/>
            <person name="Pangilinan J."/>
            <person name="Riley R."/>
            <person name="Labutti K."/>
            <person name="Andreopoulos B."/>
            <person name="Lipzen A."/>
            <person name="Chen C."/>
            <person name="Yanf M."/>
            <person name="Daum C."/>
            <person name="Ng V."/>
            <person name="Clum A."/>
            <person name="Steindorff A."/>
            <person name="Ohm R."/>
            <person name="Martin F."/>
            <person name="Silar P."/>
            <person name="Natvig D."/>
            <person name="Lalanne C."/>
            <person name="Gautier V."/>
            <person name="Ament-Velasquez S.L."/>
            <person name="Kruys A."/>
            <person name="Hutchinson M.I."/>
            <person name="Powell A.J."/>
            <person name="Barry K."/>
            <person name="Miller A.N."/>
            <person name="Grigoriev I.V."/>
            <person name="Debuchy R."/>
            <person name="Gladieux P."/>
            <person name="Thoren M.H."/>
            <person name="Johannesson H."/>
        </authorList>
    </citation>
    <scope>NUCLEOTIDE SEQUENCE</scope>
    <source>
        <strain evidence="2">CBS 118394</strain>
    </source>
</reference>
<organism evidence="2 3">
    <name type="scientific">Apodospora peruviana</name>
    <dbReference type="NCBI Taxonomy" id="516989"/>
    <lineage>
        <taxon>Eukaryota</taxon>
        <taxon>Fungi</taxon>
        <taxon>Dikarya</taxon>
        <taxon>Ascomycota</taxon>
        <taxon>Pezizomycotina</taxon>
        <taxon>Sordariomycetes</taxon>
        <taxon>Sordariomycetidae</taxon>
        <taxon>Sordariales</taxon>
        <taxon>Lasiosphaeriaceae</taxon>
        <taxon>Apodospora</taxon>
    </lineage>
</organism>
<feature type="transmembrane region" description="Helical" evidence="1">
    <location>
        <begin position="98"/>
        <end position="118"/>
    </location>
</feature>
<feature type="transmembrane region" description="Helical" evidence="1">
    <location>
        <begin position="260"/>
        <end position="282"/>
    </location>
</feature>
<evidence type="ECO:0000313" key="3">
    <source>
        <dbReference type="Proteomes" id="UP001283341"/>
    </source>
</evidence>
<gene>
    <name evidence="2" type="ORF">B0H66DRAFT_644124</name>
</gene>
<comment type="caution">
    <text evidence="2">The sequence shown here is derived from an EMBL/GenBank/DDBJ whole genome shotgun (WGS) entry which is preliminary data.</text>
</comment>
<sequence length="336" mass="37305">MDATESNKKALEQLQLQHQYNIGIAVIDGIFIIPLTIIWVISLVRAPRNRDPARVGVGWLKAVFPIKILSLIMYLIGDALFLSIPIPGAYGPYDMSHFAASLYRLQALQYIAILGLLFRNIADVLLLVTFAELASGVSICLHGGLEKKGAAPFSKVRVGRYAAYAIVFVLFLLAIVYFGIKTEFSARYYKWHDEILEMADENGIVNNPPPMPIPARSTDHLYSAINILLWVSLLPIIGYGSYVVHKARKPGFSHLRNSAVLLLTATLLDFAHLFTNVIIVAYYYVPRKSPPSPIYLTVILPILNTVPTFIALVLLFVMVTRKGDNGLWATRAAVLP</sequence>
<evidence type="ECO:0000256" key="1">
    <source>
        <dbReference type="SAM" id="Phobius"/>
    </source>
</evidence>
<accession>A0AAE0HU90</accession>
<reference evidence="2" key="1">
    <citation type="journal article" date="2023" name="Mol. Phylogenet. Evol.">
        <title>Genome-scale phylogeny and comparative genomics of the fungal order Sordariales.</title>
        <authorList>
            <person name="Hensen N."/>
            <person name="Bonometti L."/>
            <person name="Westerberg I."/>
            <person name="Brannstrom I.O."/>
            <person name="Guillou S."/>
            <person name="Cros-Aarteil S."/>
            <person name="Calhoun S."/>
            <person name="Haridas S."/>
            <person name="Kuo A."/>
            <person name="Mondo S."/>
            <person name="Pangilinan J."/>
            <person name="Riley R."/>
            <person name="LaButti K."/>
            <person name="Andreopoulos B."/>
            <person name="Lipzen A."/>
            <person name="Chen C."/>
            <person name="Yan M."/>
            <person name="Daum C."/>
            <person name="Ng V."/>
            <person name="Clum A."/>
            <person name="Steindorff A."/>
            <person name="Ohm R.A."/>
            <person name="Martin F."/>
            <person name="Silar P."/>
            <person name="Natvig D.O."/>
            <person name="Lalanne C."/>
            <person name="Gautier V."/>
            <person name="Ament-Velasquez S.L."/>
            <person name="Kruys A."/>
            <person name="Hutchinson M.I."/>
            <person name="Powell A.J."/>
            <person name="Barry K."/>
            <person name="Miller A.N."/>
            <person name="Grigoriev I.V."/>
            <person name="Debuchy R."/>
            <person name="Gladieux P."/>
            <person name="Hiltunen Thoren M."/>
            <person name="Johannesson H."/>
        </authorList>
    </citation>
    <scope>NUCLEOTIDE SEQUENCE</scope>
    <source>
        <strain evidence="2">CBS 118394</strain>
    </source>
</reference>
<keyword evidence="1" id="KW-1133">Transmembrane helix</keyword>
<feature type="transmembrane region" description="Helical" evidence="1">
    <location>
        <begin position="124"/>
        <end position="141"/>
    </location>
</feature>
<feature type="transmembrane region" description="Helical" evidence="1">
    <location>
        <begin position="64"/>
        <end position="86"/>
    </location>
</feature>
<dbReference type="Proteomes" id="UP001283341">
    <property type="component" value="Unassembled WGS sequence"/>
</dbReference>
<feature type="transmembrane region" description="Helical" evidence="1">
    <location>
        <begin position="20"/>
        <end position="44"/>
    </location>
</feature>